<accession>X1QYR6</accession>
<reference evidence="1" key="1">
    <citation type="journal article" date="2014" name="Front. Microbiol.">
        <title>High frequency of phylogenetically diverse reductive dehalogenase-homologous genes in deep subseafloor sedimentary metagenomes.</title>
        <authorList>
            <person name="Kawai M."/>
            <person name="Futagami T."/>
            <person name="Toyoda A."/>
            <person name="Takaki Y."/>
            <person name="Nishi S."/>
            <person name="Hori S."/>
            <person name="Arai W."/>
            <person name="Tsubouchi T."/>
            <person name="Morono Y."/>
            <person name="Uchiyama I."/>
            <person name="Ito T."/>
            <person name="Fujiyama A."/>
            <person name="Inagaki F."/>
            <person name="Takami H."/>
        </authorList>
    </citation>
    <scope>NUCLEOTIDE SEQUENCE</scope>
    <source>
        <strain evidence="1">Expedition CK06-06</strain>
    </source>
</reference>
<dbReference type="EMBL" id="BARV01041997">
    <property type="protein sequence ID" value="GAI55980.1"/>
    <property type="molecule type" value="Genomic_DNA"/>
</dbReference>
<dbReference type="AlphaFoldDB" id="X1QYR6"/>
<comment type="caution">
    <text evidence="1">The sequence shown here is derived from an EMBL/GenBank/DDBJ whole genome shotgun (WGS) entry which is preliminary data.</text>
</comment>
<evidence type="ECO:0000313" key="1">
    <source>
        <dbReference type="EMBL" id="GAI55980.1"/>
    </source>
</evidence>
<feature type="non-terminal residue" evidence="1">
    <location>
        <position position="1"/>
    </location>
</feature>
<proteinExistence type="predicted"/>
<protein>
    <submittedName>
        <fullName evidence="1">Uncharacterized protein</fullName>
    </submittedName>
</protein>
<organism evidence="1">
    <name type="scientific">marine sediment metagenome</name>
    <dbReference type="NCBI Taxonomy" id="412755"/>
    <lineage>
        <taxon>unclassified sequences</taxon>
        <taxon>metagenomes</taxon>
        <taxon>ecological metagenomes</taxon>
    </lineage>
</organism>
<gene>
    <name evidence="1" type="ORF">S06H3_63343</name>
</gene>
<sequence>KVGKLEGNLRDVERERASLLAQVQSWTSITKDFYTTSDKQGALSNTR</sequence>
<name>X1QYR6_9ZZZZ</name>